<evidence type="ECO:0000256" key="5">
    <source>
        <dbReference type="ARBA" id="ARBA00022692"/>
    </source>
</evidence>
<keyword evidence="14" id="KW-1185">Reference proteome</keyword>
<evidence type="ECO:0000256" key="6">
    <source>
        <dbReference type="ARBA" id="ARBA00022989"/>
    </source>
</evidence>
<dbReference type="InterPro" id="IPR020903">
    <property type="entry name" value="ENaC_CS"/>
</dbReference>
<comment type="subcellular location">
    <subcellularLocation>
        <location evidence="1">Membrane</location>
        <topology evidence="1">Multi-pass membrane protein</topology>
    </subcellularLocation>
</comment>
<dbReference type="Gene3D" id="1.10.287.820">
    <property type="entry name" value="Acid-sensing ion channel domain"/>
    <property type="match status" value="1"/>
</dbReference>
<evidence type="ECO:0000256" key="10">
    <source>
        <dbReference type="ARBA" id="ARBA00023201"/>
    </source>
</evidence>
<evidence type="ECO:0000256" key="8">
    <source>
        <dbReference type="ARBA" id="ARBA00023065"/>
    </source>
</evidence>
<keyword evidence="11 12" id="KW-0407">Ion channel</keyword>
<keyword evidence="4 12" id="KW-0894">Sodium channel</keyword>
<accession>A0AAN7V643</accession>
<keyword evidence="10 12" id="KW-0739">Sodium transport</keyword>
<evidence type="ECO:0000313" key="14">
    <source>
        <dbReference type="Proteomes" id="UP001329430"/>
    </source>
</evidence>
<evidence type="ECO:0000256" key="9">
    <source>
        <dbReference type="ARBA" id="ARBA00023136"/>
    </source>
</evidence>
<dbReference type="GO" id="GO:0015280">
    <property type="term" value="F:ligand-gated sodium channel activity"/>
    <property type="evidence" value="ECO:0007669"/>
    <property type="project" value="TreeGrafter"/>
</dbReference>
<gene>
    <name evidence="13" type="ORF">RI129_010139</name>
</gene>
<evidence type="ECO:0000256" key="2">
    <source>
        <dbReference type="ARBA" id="ARBA00007193"/>
    </source>
</evidence>
<protein>
    <submittedName>
        <fullName evidence="13">Uncharacterized protein</fullName>
    </submittedName>
</protein>
<comment type="similarity">
    <text evidence="2 12">Belongs to the amiloride-sensitive sodium channel (TC 1.A.6) family.</text>
</comment>
<evidence type="ECO:0000256" key="12">
    <source>
        <dbReference type="RuleBase" id="RU000679"/>
    </source>
</evidence>
<dbReference type="Proteomes" id="UP001329430">
    <property type="component" value="Chromosome 7"/>
</dbReference>
<dbReference type="Pfam" id="PF00858">
    <property type="entry name" value="ASC"/>
    <property type="match status" value="1"/>
</dbReference>
<dbReference type="GO" id="GO:0005886">
    <property type="term" value="C:plasma membrane"/>
    <property type="evidence" value="ECO:0007669"/>
    <property type="project" value="TreeGrafter"/>
</dbReference>
<keyword evidence="7" id="KW-0915">Sodium</keyword>
<dbReference type="InterPro" id="IPR001873">
    <property type="entry name" value="ENaC"/>
</dbReference>
<dbReference type="AlphaFoldDB" id="A0AAN7V643"/>
<dbReference type="EMBL" id="JAVRBK010000007">
    <property type="protein sequence ID" value="KAK5641592.1"/>
    <property type="molecule type" value="Genomic_DNA"/>
</dbReference>
<evidence type="ECO:0000256" key="3">
    <source>
        <dbReference type="ARBA" id="ARBA00022448"/>
    </source>
</evidence>
<dbReference type="PANTHER" id="PTHR11690:SF288">
    <property type="entry name" value="AMILORIDE-SENSITIVE NA+ CHANNEL-RELATED"/>
    <property type="match status" value="1"/>
</dbReference>
<name>A0AAN7V643_9COLE</name>
<evidence type="ECO:0000256" key="11">
    <source>
        <dbReference type="ARBA" id="ARBA00023303"/>
    </source>
</evidence>
<comment type="caution">
    <text evidence="13">The sequence shown here is derived from an EMBL/GenBank/DDBJ whole genome shotgun (WGS) entry which is preliminary data.</text>
</comment>
<dbReference type="PANTHER" id="PTHR11690">
    <property type="entry name" value="AMILORIDE-SENSITIVE SODIUM CHANNEL-RELATED"/>
    <property type="match status" value="1"/>
</dbReference>
<dbReference type="PROSITE" id="PS01206">
    <property type="entry name" value="ASC"/>
    <property type="match status" value="1"/>
</dbReference>
<proteinExistence type="inferred from homology"/>
<evidence type="ECO:0000256" key="1">
    <source>
        <dbReference type="ARBA" id="ARBA00004141"/>
    </source>
</evidence>
<keyword evidence="5 12" id="KW-0812">Transmembrane</keyword>
<keyword evidence="8 12" id="KW-0406">Ion transport</keyword>
<evidence type="ECO:0000256" key="7">
    <source>
        <dbReference type="ARBA" id="ARBA00023053"/>
    </source>
</evidence>
<organism evidence="13 14">
    <name type="scientific">Pyrocoelia pectoralis</name>
    <dbReference type="NCBI Taxonomy" id="417401"/>
    <lineage>
        <taxon>Eukaryota</taxon>
        <taxon>Metazoa</taxon>
        <taxon>Ecdysozoa</taxon>
        <taxon>Arthropoda</taxon>
        <taxon>Hexapoda</taxon>
        <taxon>Insecta</taxon>
        <taxon>Pterygota</taxon>
        <taxon>Neoptera</taxon>
        <taxon>Endopterygota</taxon>
        <taxon>Coleoptera</taxon>
        <taxon>Polyphaga</taxon>
        <taxon>Elateriformia</taxon>
        <taxon>Elateroidea</taxon>
        <taxon>Lampyridae</taxon>
        <taxon>Lampyrinae</taxon>
        <taxon>Pyrocoelia</taxon>
    </lineage>
</organism>
<evidence type="ECO:0000313" key="13">
    <source>
        <dbReference type="EMBL" id="KAK5641592.1"/>
    </source>
</evidence>
<sequence length="226" mass="26052">MPYFINGPALAPVSSHCDLGVIVALHHPCEFPNLEKHFRLPLDQAVFVSIKPSLITVSKDLWNYSPNDRKCYLTDEKYLASSKFYTQQNCLDECLANYTLAQCECVPFYLPRTSPFRYSHMLPSTVRGQVVSIALQVTSAQFKYMKLESNDESNQQCECLPLCVSLSYHVETSHTDWDWEKANNILPNNENPATKKKYVTLFLRHRYTFLTCSLLQYAFVEIKCLL</sequence>
<keyword evidence="9" id="KW-0472">Membrane</keyword>
<keyword evidence="3 12" id="KW-0813">Transport</keyword>
<evidence type="ECO:0000256" key="4">
    <source>
        <dbReference type="ARBA" id="ARBA00022461"/>
    </source>
</evidence>
<reference evidence="13 14" key="1">
    <citation type="journal article" date="2024" name="Insects">
        <title>An Improved Chromosome-Level Genome Assembly of the Firefly Pyrocoelia pectoralis.</title>
        <authorList>
            <person name="Fu X."/>
            <person name="Meyer-Rochow V.B."/>
            <person name="Ballantyne L."/>
            <person name="Zhu X."/>
        </authorList>
    </citation>
    <scope>NUCLEOTIDE SEQUENCE [LARGE SCALE GENOMIC DNA]</scope>
    <source>
        <strain evidence="13">XCY_ONT2</strain>
    </source>
</reference>
<keyword evidence="6" id="KW-1133">Transmembrane helix</keyword>